<dbReference type="VEuPathDB" id="FungiDB:ASPWEDRAFT_657459"/>
<evidence type="ECO:0000313" key="3">
    <source>
        <dbReference type="Proteomes" id="UP000184383"/>
    </source>
</evidence>
<sequence>MWRCRLADGVTKYSLAIQLINGSGKLHNSPFWRSDVVESSLWGFAHVVSFFLLWIWGWNAESAFRFFHGTRHLLGI</sequence>
<feature type="transmembrane region" description="Helical" evidence="1">
    <location>
        <begin position="40"/>
        <end position="58"/>
    </location>
</feature>
<gene>
    <name evidence="2" type="ORF">ASPWEDRAFT_657459</name>
</gene>
<dbReference type="GeneID" id="63754665"/>
<reference evidence="3" key="1">
    <citation type="journal article" date="2017" name="Genome Biol.">
        <title>Comparative genomics reveals high biological diversity and specific adaptations in the industrially and medically important fungal genus Aspergillus.</title>
        <authorList>
            <person name="de Vries R.P."/>
            <person name="Riley R."/>
            <person name="Wiebenga A."/>
            <person name="Aguilar-Osorio G."/>
            <person name="Amillis S."/>
            <person name="Uchima C.A."/>
            <person name="Anderluh G."/>
            <person name="Asadollahi M."/>
            <person name="Askin M."/>
            <person name="Barry K."/>
            <person name="Battaglia E."/>
            <person name="Bayram O."/>
            <person name="Benocci T."/>
            <person name="Braus-Stromeyer S.A."/>
            <person name="Caldana C."/>
            <person name="Canovas D."/>
            <person name="Cerqueira G.C."/>
            <person name="Chen F."/>
            <person name="Chen W."/>
            <person name="Choi C."/>
            <person name="Clum A."/>
            <person name="Dos Santos R.A."/>
            <person name="Damasio A.R."/>
            <person name="Diallinas G."/>
            <person name="Emri T."/>
            <person name="Fekete E."/>
            <person name="Flipphi M."/>
            <person name="Freyberg S."/>
            <person name="Gallo A."/>
            <person name="Gournas C."/>
            <person name="Habgood R."/>
            <person name="Hainaut M."/>
            <person name="Harispe M.L."/>
            <person name="Henrissat B."/>
            <person name="Hilden K.S."/>
            <person name="Hope R."/>
            <person name="Hossain A."/>
            <person name="Karabika E."/>
            <person name="Karaffa L."/>
            <person name="Karanyi Z."/>
            <person name="Krasevec N."/>
            <person name="Kuo A."/>
            <person name="Kusch H."/>
            <person name="LaButti K."/>
            <person name="Lagendijk E.L."/>
            <person name="Lapidus A."/>
            <person name="Levasseur A."/>
            <person name="Lindquist E."/>
            <person name="Lipzen A."/>
            <person name="Logrieco A.F."/>
            <person name="MacCabe A."/>
            <person name="Maekelae M.R."/>
            <person name="Malavazi I."/>
            <person name="Melin P."/>
            <person name="Meyer V."/>
            <person name="Mielnichuk N."/>
            <person name="Miskei M."/>
            <person name="Molnar A.P."/>
            <person name="Mule G."/>
            <person name="Ngan C.Y."/>
            <person name="Orejas M."/>
            <person name="Orosz E."/>
            <person name="Ouedraogo J.P."/>
            <person name="Overkamp K.M."/>
            <person name="Park H.-S."/>
            <person name="Perrone G."/>
            <person name="Piumi F."/>
            <person name="Punt P.J."/>
            <person name="Ram A.F."/>
            <person name="Ramon A."/>
            <person name="Rauscher S."/>
            <person name="Record E."/>
            <person name="Riano-Pachon D.M."/>
            <person name="Robert V."/>
            <person name="Roehrig J."/>
            <person name="Ruller R."/>
            <person name="Salamov A."/>
            <person name="Salih N.S."/>
            <person name="Samson R.A."/>
            <person name="Sandor E."/>
            <person name="Sanguinetti M."/>
            <person name="Schuetze T."/>
            <person name="Sepcic K."/>
            <person name="Shelest E."/>
            <person name="Sherlock G."/>
            <person name="Sophianopoulou V."/>
            <person name="Squina F.M."/>
            <person name="Sun H."/>
            <person name="Susca A."/>
            <person name="Todd R.B."/>
            <person name="Tsang A."/>
            <person name="Unkles S.E."/>
            <person name="van de Wiele N."/>
            <person name="van Rossen-Uffink D."/>
            <person name="Oliveira J.V."/>
            <person name="Vesth T.C."/>
            <person name="Visser J."/>
            <person name="Yu J.-H."/>
            <person name="Zhou M."/>
            <person name="Andersen M.R."/>
            <person name="Archer D.B."/>
            <person name="Baker S.E."/>
            <person name="Benoit I."/>
            <person name="Brakhage A.A."/>
            <person name="Braus G.H."/>
            <person name="Fischer R."/>
            <person name="Frisvad J.C."/>
            <person name="Goldman G.H."/>
            <person name="Houbraken J."/>
            <person name="Oakley B."/>
            <person name="Pocsi I."/>
            <person name="Scazzocchio C."/>
            <person name="Seiboth B."/>
            <person name="vanKuyk P.A."/>
            <person name="Wortman J."/>
            <person name="Dyer P.S."/>
            <person name="Grigoriev I.V."/>
        </authorList>
    </citation>
    <scope>NUCLEOTIDE SEQUENCE [LARGE SCALE GENOMIC DNA]</scope>
    <source>
        <strain evidence="3">DTO 134E9</strain>
    </source>
</reference>
<dbReference type="Proteomes" id="UP000184383">
    <property type="component" value="Unassembled WGS sequence"/>
</dbReference>
<dbReference type="RefSeq" id="XP_040685988.1">
    <property type="nucleotide sequence ID" value="XM_040838817.1"/>
</dbReference>
<keyword evidence="1" id="KW-1133">Transmembrane helix</keyword>
<dbReference type="EMBL" id="KV878215">
    <property type="protein sequence ID" value="OJJ32311.1"/>
    <property type="molecule type" value="Genomic_DNA"/>
</dbReference>
<dbReference type="AlphaFoldDB" id="A0A1L9RBL1"/>
<keyword evidence="3" id="KW-1185">Reference proteome</keyword>
<accession>A0A1L9RBL1</accession>
<keyword evidence="1" id="KW-0472">Membrane</keyword>
<protein>
    <submittedName>
        <fullName evidence="2">Uncharacterized protein</fullName>
    </submittedName>
</protein>
<organism evidence="2 3">
    <name type="scientific">Aspergillus wentii DTO 134E9</name>
    <dbReference type="NCBI Taxonomy" id="1073089"/>
    <lineage>
        <taxon>Eukaryota</taxon>
        <taxon>Fungi</taxon>
        <taxon>Dikarya</taxon>
        <taxon>Ascomycota</taxon>
        <taxon>Pezizomycotina</taxon>
        <taxon>Eurotiomycetes</taxon>
        <taxon>Eurotiomycetidae</taxon>
        <taxon>Eurotiales</taxon>
        <taxon>Aspergillaceae</taxon>
        <taxon>Aspergillus</taxon>
        <taxon>Aspergillus subgen. Cremei</taxon>
    </lineage>
</organism>
<keyword evidence="1" id="KW-0812">Transmembrane</keyword>
<name>A0A1L9RBL1_ASPWE</name>
<proteinExistence type="predicted"/>
<evidence type="ECO:0000313" key="2">
    <source>
        <dbReference type="EMBL" id="OJJ32311.1"/>
    </source>
</evidence>
<evidence type="ECO:0000256" key="1">
    <source>
        <dbReference type="SAM" id="Phobius"/>
    </source>
</evidence>